<evidence type="ECO:0000313" key="9">
    <source>
        <dbReference type="EMBL" id="EXG81857.1"/>
    </source>
</evidence>
<dbReference type="InterPro" id="IPR029016">
    <property type="entry name" value="GAF-like_dom_sf"/>
</dbReference>
<dbReference type="Gene3D" id="1.10.287.130">
    <property type="match status" value="1"/>
</dbReference>
<evidence type="ECO:0000256" key="2">
    <source>
        <dbReference type="ARBA" id="ARBA00004236"/>
    </source>
</evidence>
<evidence type="ECO:0000256" key="7">
    <source>
        <dbReference type="ARBA" id="ARBA00023012"/>
    </source>
</evidence>
<comment type="caution">
    <text evidence="9">The sequence shown here is derived from an EMBL/GenBank/DDBJ whole genome shotgun (WGS) entry which is preliminary data.</text>
</comment>
<dbReference type="OrthoDB" id="3272385at2"/>
<dbReference type="Pfam" id="PF02518">
    <property type="entry name" value="HATPase_c"/>
    <property type="match status" value="1"/>
</dbReference>
<sequence>MMREDSAVGTGPVVRGTRLRTFDPSASEALGSTAHHVAVLTAMAAGAAAGLVYLADGERLRMVGAWGLRDGWQVLQGIPVSETVAGLVLARRSPIVVDDVGRDGRVPPSSPIFDHGGRAYAGYPIADGDGETVGVCAAMDYRPRHWEPRELTGIETSAKLCTALLRDLATEAEVGRRQGPLDAARFLDTERAVGHALAEALGIEQAGPTVLRAVCSSLGWSAGELWLADDDTDALRPVATYRDGDRPGLPVPPQLARGAGLAGSAWELNEVVWVRDLNGIDGATIRSGVAVPVPFSGSALGALCFFTDVVRDAESAVTILLTGIAGQVAQFLQRRRAEDAELALARSKDEYLFLVGHELRTPLTSIASYTELLVETPGMDAENVRLLGVIDRNTSRLRHIIDELLDLAALDSGHAELVWERLELATIVEAALADTRADADEAGVALRAELEPGLHVDGDGERIRQVLDHLLRNAVTHSPRGTVTVSTAGSATGAVDLVVADTGVGIPDDEGVEVLSPFYRTVLSREQQLPGAGLGLALSRAIVQAHRGTIRLMPNRPQGTRAAIRLPRA</sequence>
<evidence type="ECO:0000256" key="4">
    <source>
        <dbReference type="ARBA" id="ARBA00022553"/>
    </source>
</evidence>
<accession>A0A010ZXA3</accession>
<dbReference type="EMBL" id="JFBT01000001">
    <property type="protein sequence ID" value="EXG81857.1"/>
    <property type="molecule type" value="Genomic_DNA"/>
</dbReference>
<dbReference type="HOGENOM" id="CLU_000445_114_44_11"/>
<evidence type="ECO:0000256" key="3">
    <source>
        <dbReference type="ARBA" id="ARBA00012438"/>
    </source>
</evidence>
<feature type="domain" description="Histidine kinase" evidence="8">
    <location>
        <begin position="354"/>
        <end position="569"/>
    </location>
</feature>
<evidence type="ECO:0000259" key="8">
    <source>
        <dbReference type="PROSITE" id="PS50109"/>
    </source>
</evidence>
<dbReference type="Gene3D" id="3.30.450.40">
    <property type="match status" value="2"/>
</dbReference>
<dbReference type="Proteomes" id="UP000021053">
    <property type="component" value="Unassembled WGS sequence"/>
</dbReference>
<dbReference type="CDD" id="cd00075">
    <property type="entry name" value="HATPase"/>
    <property type="match status" value="1"/>
</dbReference>
<dbReference type="EC" id="2.7.13.3" evidence="3"/>
<dbReference type="SMART" id="SM00388">
    <property type="entry name" value="HisKA"/>
    <property type="match status" value="1"/>
</dbReference>
<gene>
    <name evidence="9" type="ORF">CryarDRAFT_2978</name>
</gene>
<dbReference type="Pfam" id="PF13185">
    <property type="entry name" value="GAF_2"/>
    <property type="match status" value="1"/>
</dbReference>
<keyword evidence="10" id="KW-1185">Reference proteome</keyword>
<dbReference type="PANTHER" id="PTHR43711:SF1">
    <property type="entry name" value="HISTIDINE KINASE 1"/>
    <property type="match status" value="1"/>
</dbReference>
<dbReference type="InterPro" id="IPR003661">
    <property type="entry name" value="HisK_dim/P_dom"/>
</dbReference>
<evidence type="ECO:0000256" key="1">
    <source>
        <dbReference type="ARBA" id="ARBA00000085"/>
    </source>
</evidence>
<dbReference type="AlphaFoldDB" id="A0A010ZXA3"/>
<dbReference type="Pfam" id="PF01590">
    <property type="entry name" value="GAF"/>
    <property type="match status" value="1"/>
</dbReference>
<dbReference type="PATRIC" id="fig|927661.3.peg.2938"/>
<comment type="subcellular location">
    <subcellularLocation>
        <location evidence="2">Cell membrane</location>
    </subcellularLocation>
</comment>
<dbReference type="GO" id="GO:0005886">
    <property type="term" value="C:plasma membrane"/>
    <property type="evidence" value="ECO:0007669"/>
    <property type="project" value="UniProtKB-SubCell"/>
</dbReference>
<reference evidence="9 10" key="1">
    <citation type="submission" date="2013-07" db="EMBL/GenBank/DDBJ databases">
        <authorList>
            <consortium name="DOE Joint Genome Institute"/>
            <person name="Eisen J."/>
            <person name="Huntemann M."/>
            <person name="Han J."/>
            <person name="Chen A."/>
            <person name="Kyrpides N."/>
            <person name="Mavromatis K."/>
            <person name="Markowitz V."/>
            <person name="Palaniappan K."/>
            <person name="Ivanova N."/>
            <person name="Schaumberg A."/>
            <person name="Pati A."/>
            <person name="Liolios K."/>
            <person name="Nordberg H.P."/>
            <person name="Cantor M.N."/>
            <person name="Hua S.X."/>
            <person name="Woyke T."/>
        </authorList>
    </citation>
    <scope>NUCLEOTIDE SEQUENCE [LARGE SCALE GENOMIC DNA]</scope>
    <source>
        <strain evidence="9 10">DSM 44712</strain>
    </source>
</reference>
<dbReference type="InterPro" id="IPR036097">
    <property type="entry name" value="HisK_dim/P_sf"/>
</dbReference>
<dbReference type="CDD" id="cd00082">
    <property type="entry name" value="HisKA"/>
    <property type="match status" value="1"/>
</dbReference>
<keyword evidence="4" id="KW-0597">Phosphoprotein</keyword>
<dbReference type="InterPro" id="IPR036890">
    <property type="entry name" value="HATPase_C_sf"/>
</dbReference>
<evidence type="ECO:0000256" key="5">
    <source>
        <dbReference type="ARBA" id="ARBA00022679"/>
    </source>
</evidence>
<name>A0A010ZXA3_9ACTN</name>
<dbReference type="InterPro" id="IPR050736">
    <property type="entry name" value="Sensor_HK_Regulatory"/>
</dbReference>
<evidence type="ECO:0000256" key="6">
    <source>
        <dbReference type="ARBA" id="ARBA00022777"/>
    </source>
</evidence>
<dbReference type="SUPFAM" id="SSF47384">
    <property type="entry name" value="Homodimeric domain of signal transducing histidine kinase"/>
    <property type="match status" value="1"/>
</dbReference>
<dbReference type="SUPFAM" id="SSF55781">
    <property type="entry name" value="GAF domain-like"/>
    <property type="match status" value="2"/>
</dbReference>
<dbReference type="PROSITE" id="PS50109">
    <property type="entry name" value="HIS_KIN"/>
    <property type="match status" value="1"/>
</dbReference>
<dbReference type="SMART" id="SM00065">
    <property type="entry name" value="GAF"/>
    <property type="match status" value="2"/>
</dbReference>
<dbReference type="RefSeq" id="WP_051570214.1">
    <property type="nucleotide sequence ID" value="NZ_KK073874.1"/>
</dbReference>
<dbReference type="InterPro" id="IPR003018">
    <property type="entry name" value="GAF"/>
</dbReference>
<dbReference type="InterPro" id="IPR004358">
    <property type="entry name" value="Sig_transdc_His_kin-like_C"/>
</dbReference>
<dbReference type="SMART" id="SM00387">
    <property type="entry name" value="HATPase_c"/>
    <property type="match status" value="1"/>
</dbReference>
<evidence type="ECO:0000313" key="10">
    <source>
        <dbReference type="Proteomes" id="UP000021053"/>
    </source>
</evidence>
<keyword evidence="6 9" id="KW-0418">Kinase</keyword>
<dbReference type="SUPFAM" id="SSF55874">
    <property type="entry name" value="ATPase domain of HSP90 chaperone/DNA topoisomerase II/histidine kinase"/>
    <property type="match status" value="1"/>
</dbReference>
<protein>
    <recommendedName>
        <fullName evidence="3">histidine kinase</fullName>
        <ecNumber evidence="3">2.7.13.3</ecNumber>
    </recommendedName>
</protein>
<dbReference type="PANTHER" id="PTHR43711">
    <property type="entry name" value="TWO-COMPONENT HISTIDINE KINASE"/>
    <property type="match status" value="1"/>
</dbReference>
<dbReference type="GO" id="GO:0000155">
    <property type="term" value="F:phosphorelay sensor kinase activity"/>
    <property type="evidence" value="ECO:0007669"/>
    <property type="project" value="InterPro"/>
</dbReference>
<comment type="catalytic activity">
    <reaction evidence="1">
        <text>ATP + protein L-histidine = ADP + protein N-phospho-L-histidine.</text>
        <dbReference type="EC" id="2.7.13.3"/>
    </reaction>
</comment>
<dbReference type="PRINTS" id="PR00344">
    <property type="entry name" value="BCTRLSENSOR"/>
</dbReference>
<keyword evidence="5" id="KW-0808">Transferase</keyword>
<dbReference type="Pfam" id="PF00512">
    <property type="entry name" value="HisKA"/>
    <property type="match status" value="1"/>
</dbReference>
<dbReference type="Gene3D" id="3.30.565.10">
    <property type="entry name" value="Histidine kinase-like ATPase, C-terminal domain"/>
    <property type="match status" value="1"/>
</dbReference>
<keyword evidence="7" id="KW-0902">Two-component regulatory system</keyword>
<organism evidence="9 10">
    <name type="scientific">Cryptosporangium arvum DSM 44712</name>
    <dbReference type="NCBI Taxonomy" id="927661"/>
    <lineage>
        <taxon>Bacteria</taxon>
        <taxon>Bacillati</taxon>
        <taxon>Actinomycetota</taxon>
        <taxon>Actinomycetes</taxon>
        <taxon>Cryptosporangiales</taxon>
        <taxon>Cryptosporangiaceae</taxon>
        <taxon>Cryptosporangium</taxon>
    </lineage>
</organism>
<dbReference type="InterPro" id="IPR005467">
    <property type="entry name" value="His_kinase_dom"/>
</dbReference>
<dbReference type="InterPro" id="IPR003594">
    <property type="entry name" value="HATPase_dom"/>
</dbReference>
<proteinExistence type="predicted"/>